<dbReference type="HOGENOM" id="CLU_016149_6_0_1"/>
<organism evidence="5 6">
    <name type="scientific">Scleroderma citrinum Foug A</name>
    <dbReference type="NCBI Taxonomy" id="1036808"/>
    <lineage>
        <taxon>Eukaryota</taxon>
        <taxon>Fungi</taxon>
        <taxon>Dikarya</taxon>
        <taxon>Basidiomycota</taxon>
        <taxon>Agaricomycotina</taxon>
        <taxon>Agaricomycetes</taxon>
        <taxon>Agaricomycetidae</taxon>
        <taxon>Boletales</taxon>
        <taxon>Sclerodermatineae</taxon>
        <taxon>Sclerodermataceae</taxon>
        <taxon>Scleroderma</taxon>
    </lineage>
</organism>
<feature type="compositionally biased region" description="Gly residues" evidence="4">
    <location>
        <begin position="784"/>
        <end position="802"/>
    </location>
</feature>
<dbReference type="GO" id="GO:0004856">
    <property type="term" value="F:D-xylulokinase activity"/>
    <property type="evidence" value="ECO:0007669"/>
    <property type="project" value="TreeGrafter"/>
</dbReference>
<keyword evidence="3" id="KW-0418">Kinase</keyword>
<reference evidence="6" key="2">
    <citation type="submission" date="2015-01" db="EMBL/GenBank/DDBJ databases">
        <title>Evolutionary Origins and Diversification of the Mycorrhizal Mutualists.</title>
        <authorList>
            <consortium name="DOE Joint Genome Institute"/>
            <consortium name="Mycorrhizal Genomics Consortium"/>
            <person name="Kohler A."/>
            <person name="Kuo A."/>
            <person name="Nagy L.G."/>
            <person name="Floudas D."/>
            <person name="Copeland A."/>
            <person name="Barry K.W."/>
            <person name="Cichocki N."/>
            <person name="Veneault-Fourrey C."/>
            <person name="LaButti K."/>
            <person name="Lindquist E.A."/>
            <person name="Lipzen A."/>
            <person name="Lundell T."/>
            <person name="Morin E."/>
            <person name="Murat C."/>
            <person name="Riley R."/>
            <person name="Ohm R."/>
            <person name="Sun H."/>
            <person name="Tunlid A."/>
            <person name="Henrissat B."/>
            <person name="Grigoriev I.V."/>
            <person name="Hibbett D.S."/>
            <person name="Martin F."/>
        </authorList>
    </citation>
    <scope>NUCLEOTIDE SEQUENCE [LARGE SCALE GENOMIC DNA]</scope>
    <source>
        <strain evidence="6">Foug A</strain>
    </source>
</reference>
<evidence type="ECO:0000313" key="6">
    <source>
        <dbReference type="Proteomes" id="UP000053989"/>
    </source>
</evidence>
<feature type="region of interest" description="Disordered" evidence="4">
    <location>
        <begin position="782"/>
        <end position="812"/>
    </location>
</feature>
<gene>
    <name evidence="5" type="ORF">SCLCIDRAFT_1217040</name>
</gene>
<name>A0A0C2ZEV5_9AGAM</name>
<evidence type="ECO:0000256" key="4">
    <source>
        <dbReference type="SAM" id="MobiDB-lite"/>
    </source>
</evidence>
<evidence type="ECO:0008006" key="7">
    <source>
        <dbReference type="Google" id="ProtNLM"/>
    </source>
</evidence>
<dbReference type="STRING" id="1036808.A0A0C2ZEV5"/>
<feature type="compositionally biased region" description="Low complexity" evidence="4">
    <location>
        <begin position="803"/>
        <end position="812"/>
    </location>
</feature>
<accession>A0A0C2ZEV5</accession>
<protein>
    <recommendedName>
        <fullName evidence="7">Actin-like ATPase domain-containing protein</fullName>
    </recommendedName>
</protein>
<keyword evidence="2" id="KW-0808">Transferase</keyword>
<evidence type="ECO:0000256" key="1">
    <source>
        <dbReference type="ARBA" id="ARBA00009156"/>
    </source>
</evidence>
<comment type="similarity">
    <text evidence="1">Belongs to the FGGY kinase family.</text>
</comment>
<reference evidence="5 6" key="1">
    <citation type="submission" date="2014-04" db="EMBL/GenBank/DDBJ databases">
        <authorList>
            <consortium name="DOE Joint Genome Institute"/>
            <person name="Kuo A."/>
            <person name="Kohler A."/>
            <person name="Nagy L.G."/>
            <person name="Floudas D."/>
            <person name="Copeland A."/>
            <person name="Barry K.W."/>
            <person name="Cichocki N."/>
            <person name="Veneault-Fourrey C."/>
            <person name="LaButti K."/>
            <person name="Lindquist E.A."/>
            <person name="Lipzen A."/>
            <person name="Lundell T."/>
            <person name="Morin E."/>
            <person name="Murat C."/>
            <person name="Sun H."/>
            <person name="Tunlid A."/>
            <person name="Henrissat B."/>
            <person name="Grigoriev I.V."/>
            <person name="Hibbett D.S."/>
            <person name="Martin F."/>
            <person name="Nordberg H.P."/>
            <person name="Cantor M.N."/>
            <person name="Hua S.X."/>
        </authorList>
    </citation>
    <scope>NUCLEOTIDE SEQUENCE [LARGE SCALE GENOMIC DNA]</scope>
    <source>
        <strain evidence="5 6">Foug A</strain>
    </source>
</reference>
<feature type="compositionally biased region" description="Low complexity" evidence="4">
    <location>
        <begin position="471"/>
        <end position="486"/>
    </location>
</feature>
<evidence type="ECO:0000256" key="2">
    <source>
        <dbReference type="ARBA" id="ARBA00022679"/>
    </source>
</evidence>
<feature type="region of interest" description="Disordered" evidence="4">
    <location>
        <begin position="461"/>
        <end position="486"/>
    </location>
</feature>
<dbReference type="OrthoDB" id="1728974at2759"/>
<sequence length="861" mass="90032">MAPGQKSGPALFLGLELATDQLRASIIDESLELVGVECVDFDSELPEYQTQGGIFTTPGDAYTTPVDMWVKALDFLLEKLARNHDVTRIKAIGGCAQYAVVWWKSTPIPSFPALDPRLPLHSQLPPNTFSLANTPVAQDTSAHTHALALEALLGGPDMMAARVGTCANASLLSAQLLRVRESWTSDVWARTGKIQLASTFLASMMVGEWVCMGEAEACATGMWTHVAAQGGQSHWDDGVLEIIGGSREEGRRIRSWLGDVDMVSGRKTANLSRYICERYGFEPDTIVTPFTSDYLSVYLSVCPSPGDAVLSFGPMDTLMTPAQHYIPTRLYSLFPHPAQDVGEKRRYIAILTSRNADVPRALVRDMYTKSWSAFDRLVAIVPPGGSIGLDDKLFSFWLLQADSFPLSHVKGIYRFETGIKVNEFRDLRANPRCLLESQVLSFRVRWSRMISTGVLGSSVNRSRGVNVQSGTPSPATFLSPSSSSSSTSLASLSSLTTLSLPSSSSSLPSNSSSTPNVSVPNARATTLGLSFDPYDYTPLPYRILVTGAAANFPSVANLVGDIFNAPVFMPNTQIDSAQVVPHRNAPAAGFASRGALGGAYYARWIWGKERHHHSGTAVGSGSGVGGGAGSGAGRGLGGFEEEIRRLHGKRWVASGSTLLRTNVGGTGGMGGAGGMGGSGGNSGTSTPYAGRSGLGSTVFAEEDEDEMEEMEKNSGGNAMGSGIGGATGSTGGGLLMAPASVFAGGFADRDLGRMRTLTGASSDISTSGPSLSSSTYATGDATVGAGGSSPSGGVGAGAGASGSGSTSTTTLTPVTALPTSDSEAQIGLAKVAEADVDAFMTYAAIVPEYCRLEGMLCKSLV</sequence>
<dbReference type="InterPro" id="IPR043129">
    <property type="entry name" value="ATPase_NBD"/>
</dbReference>
<dbReference type="PANTHER" id="PTHR10196:SF57">
    <property type="entry name" value="XYLULOSE KINASE"/>
    <property type="match status" value="1"/>
</dbReference>
<dbReference type="EMBL" id="KN822064">
    <property type="protein sequence ID" value="KIM60263.1"/>
    <property type="molecule type" value="Genomic_DNA"/>
</dbReference>
<dbReference type="PANTHER" id="PTHR10196">
    <property type="entry name" value="SUGAR KINASE"/>
    <property type="match status" value="1"/>
</dbReference>
<proteinExistence type="inferred from homology"/>
<evidence type="ECO:0000256" key="3">
    <source>
        <dbReference type="ARBA" id="ARBA00022777"/>
    </source>
</evidence>
<feature type="compositionally biased region" description="Polar residues" evidence="4">
    <location>
        <begin position="461"/>
        <end position="470"/>
    </location>
</feature>
<dbReference type="GO" id="GO:0005997">
    <property type="term" value="P:xylulose metabolic process"/>
    <property type="evidence" value="ECO:0007669"/>
    <property type="project" value="TreeGrafter"/>
</dbReference>
<dbReference type="InParanoid" id="A0A0C2ZEV5"/>
<dbReference type="GO" id="GO:0005829">
    <property type="term" value="C:cytosol"/>
    <property type="evidence" value="ECO:0007669"/>
    <property type="project" value="TreeGrafter"/>
</dbReference>
<feature type="compositionally biased region" description="Gly residues" evidence="4">
    <location>
        <begin position="670"/>
        <end position="682"/>
    </location>
</feature>
<dbReference type="Proteomes" id="UP000053989">
    <property type="component" value="Unassembled WGS sequence"/>
</dbReference>
<dbReference type="Gene3D" id="3.30.420.40">
    <property type="match status" value="2"/>
</dbReference>
<evidence type="ECO:0000313" key="5">
    <source>
        <dbReference type="EMBL" id="KIM60263.1"/>
    </source>
</evidence>
<dbReference type="AlphaFoldDB" id="A0A0C2ZEV5"/>
<feature type="region of interest" description="Disordered" evidence="4">
    <location>
        <begin position="670"/>
        <end position="693"/>
    </location>
</feature>
<dbReference type="SUPFAM" id="SSF53067">
    <property type="entry name" value="Actin-like ATPase domain"/>
    <property type="match status" value="1"/>
</dbReference>
<keyword evidence="6" id="KW-1185">Reference proteome</keyword>